<gene>
    <name evidence="1" type="ORF">WRSd3_03661</name>
</gene>
<reference evidence="1 2" key="1">
    <citation type="submission" date="2013-10" db="EMBL/GenBank/DDBJ databases">
        <title>Draft genomes and the virulence plasmids of Sd1617 vaccine constructs: WRSd3 and WRSd5.</title>
        <authorList>
            <person name="Aksomboon Vongsawan A."/>
            <person name="Venkatesan M.M."/>
            <person name="Vaisvil B."/>
            <person name="Emel G."/>
            <person name="Kepatral V."/>
            <person name="Sethabutr O."/>
            <person name="Serichantalergs O."/>
            <person name="Mason C."/>
        </authorList>
    </citation>
    <scope>NUCLEOTIDE SEQUENCE [LARGE SCALE GENOMIC DNA]</scope>
    <source>
        <strain evidence="1 2">WRSd3</strain>
    </source>
</reference>
<evidence type="ECO:0000313" key="1">
    <source>
        <dbReference type="EMBL" id="ESU77442.1"/>
    </source>
</evidence>
<dbReference type="PIRSF" id="PIRSF029202">
    <property type="entry name" value="UCP029202"/>
    <property type="match status" value="1"/>
</dbReference>
<dbReference type="EMBL" id="AXUT01000369">
    <property type="protein sequence ID" value="ESU77442.1"/>
    <property type="molecule type" value="Genomic_DNA"/>
</dbReference>
<protein>
    <recommendedName>
        <fullName evidence="3">DUF2184 domain-containing protein</fullName>
    </recommendedName>
</protein>
<organism evidence="1 2">
    <name type="scientific">Shigella dysenteriae WRSd3</name>
    <dbReference type="NCBI Taxonomy" id="1401327"/>
    <lineage>
        <taxon>Bacteria</taxon>
        <taxon>Pseudomonadati</taxon>
        <taxon>Pseudomonadota</taxon>
        <taxon>Gammaproteobacteria</taxon>
        <taxon>Enterobacterales</taxon>
        <taxon>Enterobacteriaceae</taxon>
        <taxon>Shigella</taxon>
    </lineage>
</organism>
<evidence type="ECO:0008006" key="3">
    <source>
        <dbReference type="Google" id="ProtNLM"/>
    </source>
</evidence>
<dbReference type="InterPro" id="IPR020049">
    <property type="entry name" value="Major_capsid-like"/>
</dbReference>
<dbReference type="Proteomes" id="UP000017944">
    <property type="component" value="Unassembled WGS sequence"/>
</dbReference>
<comment type="caution">
    <text evidence="1">The sequence shown here is derived from an EMBL/GenBank/DDBJ whole genome shotgun (WGS) entry which is preliminary data.</text>
</comment>
<accession>A0A090NC99</accession>
<proteinExistence type="predicted"/>
<name>A0A090NC99_SHIDY</name>
<dbReference type="Pfam" id="PF09950">
    <property type="entry name" value="Major_capside"/>
    <property type="match status" value="1"/>
</dbReference>
<evidence type="ECO:0000313" key="2">
    <source>
        <dbReference type="Proteomes" id="UP000017944"/>
    </source>
</evidence>
<dbReference type="AlphaFoldDB" id="A0A090NC99"/>
<sequence>MEDLRNRRMITFDQATVDSSGAFLIGELERLDQTLNLPLVGYTWSRDIQLREDVSIADDISSWTNTSFAAAGTGANPNGKNWVGKDSTAIAGVNVDIGKSGNPLNLWGMELGWTVIELQAAQQVGRPIDTQKYDGMQLKWQMDNDEQVYVGDSALNLKGLVTLDGVPVNNAAKTWATSTPDEIRASINQVLSDAWAASGYSVVPRDLLILPEQFALLSSIIVSSAGNQSLLTYLQTNTISYHQNGVPLNIRAVKWLKGRGVGNKDRMVAYTNDKKYVRYPLVPLQSVPVQYRGLYQIVTYYGKLGAVEPVYKETISYVDGI</sequence>
<dbReference type="PATRIC" id="fig|1401327.3.peg.3386"/>